<dbReference type="Proteomes" id="UP000184048">
    <property type="component" value="Unassembled WGS sequence"/>
</dbReference>
<feature type="domain" description="Glycoamylase-like" evidence="1">
    <location>
        <begin position="467"/>
        <end position="699"/>
    </location>
</feature>
<dbReference type="InterPro" id="IPR019282">
    <property type="entry name" value="Glycoamylase-like_cons_dom"/>
</dbReference>
<dbReference type="OrthoDB" id="5937621at2"/>
<organism evidence="2 3">
    <name type="scientific">Flavisolibacter ginsengisoli DSM 18119</name>
    <dbReference type="NCBI Taxonomy" id="1121884"/>
    <lineage>
        <taxon>Bacteria</taxon>
        <taxon>Pseudomonadati</taxon>
        <taxon>Bacteroidota</taxon>
        <taxon>Chitinophagia</taxon>
        <taxon>Chitinophagales</taxon>
        <taxon>Chitinophagaceae</taxon>
        <taxon>Flavisolibacter</taxon>
    </lineage>
</organism>
<dbReference type="EMBL" id="FQUU01000008">
    <property type="protein sequence ID" value="SHF29179.1"/>
    <property type="molecule type" value="Genomic_DNA"/>
</dbReference>
<evidence type="ECO:0000313" key="2">
    <source>
        <dbReference type="EMBL" id="SHF29179.1"/>
    </source>
</evidence>
<dbReference type="InterPro" id="IPR013783">
    <property type="entry name" value="Ig-like_fold"/>
</dbReference>
<evidence type="ECO:0000259" key="1">
    <source>
        <dbReference type="Pfam" id="PF10091"/>
    </source>
</evidence>
<sequence>MRTLPVIICLLFTIACKAQELPYTYQFFVNSRMEGNYFYSKVVIEGSSYIKSEKDRLPVHDSNFFTPGNSLLLEYKNSAKGNWMAFIYKPAFRGQDHFIPSHFLSFHLLASTVISRSNLPYVQLLLRDSSLTKKNAITIKNSGKWETINIPLAEFDKREFKDPREIIGIVFSQQGTSETIQRIFVDDIELTGSIKTKTVKERPVILTINRYARHIDINWKPVTDTNIKYVKIYRSENGNPFKPVGIQAMSIHRYSDFVGETGRSYLYKISFLNSNYQETALSKQVKARTRSMNDEQLMDMVQEACFRYYWEGAESNSGMARENIPGWQSMIATGASGFGIMALLVGAERKFITRQQLVDRFKKIVSFLEKADTFHGAFPHFIAGNTGKVEPFFGKRDNGGDLVETSFLLQGLIAARAYFKESNKDEEQIRKGITSIWERIEWDWYRRFPDSKFLYWHWSPDQAWVINHRLIGWNETMVTYLLAIASPGHPVPASLYYSGWANQDSTGQQYRSAWGGTREGSMYTNGNSYFGIKLDVGVSNGGPLFFTHYSYLGYDPHQLTDKYTNYFTNNQHIAQINLNYCITNPHHYKGYGDSCWGLTASDGPFHYSADEPVFNRDLGKIAPTGALASFPYTPRESMSALKNYYYNYGKFLWGEYGFRDAFDLNENWCSDIYMGLNQAPIVVMMENYRTGLLWKLFMSDKDVQNGLKRLNKETAERN</sequence>
<accession>A0A1M5AG13</accession>
<protein>
    <recommendedName>
        <fullName evidence="1">Glycoamylase-like domain-containing protein</fullName>
    </recommendedName>
</protein>
<gene>
    <name evidence="2" type="ORF">SAMN02745131_02272</name>
</gene>
<name>A0A1M5AG13_9BACT</name>
<dbReference type="Pfam" id="PF10091">
    <property type="entry name" value="Glycoamylase"/>
    <property type="match status" value="1"/>
</dbReference>
<evidence type="ECO:0000313" key="3">
    <source>
        <dbReference type="Proteomes" id="UP000184048"/>
    </source>
</evidence>
<dbReference type="AlphaFoldDB" id="A0A1M5AG13"/>
<reference evidence="2 3" key="1">
    <citation type="submission" date="2016-11" db="EMBL/GenBank/DDBJ databases">
        <authorList>
            <person name="Jaros S."/>
            <person name="Januszkiewicz K."/>
            <person name="Wedrychowicz H."/>
        </authorList>
    </citation>
    <scope>NUCLEOTIDE SEQUENCE [LARGE SCALE GENOMIC DNA]</scope>
    <source>
        <strain evidence="2 3">DSM 18119</strain>
    </source>
</reference>
<dbReference type="Gene3D" id="2.60.40.10">
    <property type="entry name" value="Immunoglobulins"/>
    <property type="match status" value="1"/>
</dbReference>
<dbReference type="STRING" id="1121884.SAMN02745131_02272"/>
<dbReference type="RefSeq" id="WP_072835445.1">
    <property type="nucleotide sequence ID" value="NZ_FQUU01000008.1"/>
</dbReference>
<proteinExistence type="predicted"/>
<dbReference type="PROSITE" id="PS51257">
    <property type="entry name" value="PROKAR_LIPOPROTEIN"/>
    <property type="match status" value="1"/>
</dbReference>
<dbReference type="Gene3D" id="1.50.10.140">
    <property type="match status" value="1"/>
</dbReference>
<dbReference type="Gene3D" id="2.60.120.430">
    <property type="entry name" value="Galactose-binding lectin"/>
    <property type="match status" value="1"/>
</dbReference>
<keyword evidence="3" id="KW-1185">Reference proteome</keyword>